<dbReference type="PIRSF" id="PIRSF000521">
    <property type="entry name" value="Transaminase_4ab_Lys_Orn"/>
    <property type="match status" value="1"/>
</dbReference>
<dbReference type="EMBL" id="RKHG01000001">
    <property type="protein sequence ID" value="ROR55844.1"/>
    <property type="molecule type" value="Genomic_DNA"/>
</dbReference>
<feature type="binding site" evidence="5">
    <location>
        <position position="290"/>
    </location>
    <ligand>
        <name>N(2)-acetyl-L-ornithine</name>
        <dbReference type="ChEBI" id="CHEBI:57805"/>
    </ligand>
</feature>
<comment type="subunit">
    <text evidence="5">Homodimer.</text>
</comment>
<dbReference type="InterPro" id="IPR005814">
    <property type="entry name" value="Aminotrans_3"/>
</dbReference>
<keyword evidence="1 5" id="KW-0032">Aminotransferase</keyword>
<dbReference type="GO" id="GO:0006526">
    <property type="term" value="P:L-arginine biosynthetic process"/>
    <property type="evidence" value="ECO:0007669"/>
    <property type="project" value="UniProtKB-UniRule"/>
</dbReference>
<evidence type="ECO:0000256" key="1">
    <source>
        <dbReference type="ARBA" id="ARBA00022576"/>
    </source>
</evidence>
<comment type="similarity">
    <text evidence="5">Belongs to the class-III pyridoxal-phosphate-dependent aminotransferase family. ArgD subfamily.</text>
</comment>
<dbReference type="FunFam" id="3.40.640.10:FF:000004">
    <property type="entry name" value="Acetylornithine aminotransferase"/>
    <property type="match status" value="1"/>
</dbReference>
<evidence type="ECO:0000256" key="3">
    <source>
        <dbReference type="ARBA" id="ARBA00022679"/>
    </source>
</evidence>
<comment type="cofactor">
    <cofactor evidence="5">
        <name>pyridoxal 5'-phosphate</name>
        <dbReference type="ChEBI" id="CHEBI:597326"/>
    </cofactor>
    <text evidence="5">Binds 1 pyridoxal phosphate per subunit.</text>
</comment>
<dbReference type="InterPro" id="IPR049704">
    <property type="entry name" value="Aminotrans_3_PPA_site"/>
</dbReference>
<evidence type="ECO:0000256" key="2">
    <source>
        <dbReference type="ARBA" id="ARBA00022605"/>
    </source>
</evidence>
<dbReference type="NCBIfam" id="TIGR00707">
    <property type="entry name" value="argD"/>
    <property type="match status" value="1"/>
</dbReference>
<sequence>MNQLASIADTTAGQAELLGRYGDVMMNTFGAPKRVFVRGEGVHVWDADGKRYLDLLSGIAVNALGHAHPTVLAAITSQLSTLGHVSNFFATPSQIALAEKLAAIATLHSPELPAKVFFTNSGTEANEAAFKATRLTGRRRIVAMEGSFHGRTMGALAITSSEKYRKPFEPLPGDVVFVPFGDVEALRAAVDQTVAAVVLEPVQGENGVIPASDGYLAAAREITTQQGALLWVDEVQTGMGRCGSWLAHTPSGITADLVTMAKGLGNGFPIGACIATGRAAELFTPGSHGTTFGGNPVAAIAGLAVFGVIERDGLLEHVTQAGEHLAEQVMALGHPAIKQVRGRGLLRGIVLADERAAATNEALLEAGFITNAPRSDVLRIAPPLITSSEQLDSFVSALPAALDAAAPSGNGRG</sequence>
<dbReference type="GO" id="GO:0005737">
    <property type="term" value="C:cytoplasm"/>
    <property type="evidence" value="ECO:0007669"/>
    <property type="project" value="UniProtKB-SubCell"/>
</dbReference>
<dbReference type="InterPro" id="IPR015422">
    <property type="entry name" value="PyrdxlP-dep_Trfase_small"/>
</dbReference>
<feature type="binding site" evidence="5">
    <location>
        <begin position="233"/>
        <end position="236"/>
    </location>
    <ligand>
        <name>pyridoxal 5'-phosphate</name>
        <dbReference type="ChEBI" id="CHEBI:597326"/>
    </ligand>
</feature>
<dbReference type="AlphaFoldDB" id="A0A3N1ZYC0"/>
<dbReference type="InterPro" id="IPR015421">
    <property type="entry name" value="PyrdxlP-dep_Trfase_major"/>
</dbReference>
<evidence type="ECO:0000256" key="4">
    <source>
        <dbReference type="ARBA" id="ARBA00022898"/>
    </source>
</evidence>
<dbReference type="GO" id="GO:0030170">
    <property type="term" value="F:pyridoxal phosphate binding"/>
    <property type="evidence" value="ECO:0007669"/>
    <property type="project" value="InterPro"/>
</dbReference>
<feature type="binding site" evidence="5">
    <location>
        <position position="148"/>
    </location>
    <ligand>
        <name>pyridoxal 5'-phosphate</name>
        <dbReference type="ChEBI" id="CHEBI:597326"/>
    </ligand>
</feature>
<dbReference type="UniPathway" id="UPA00068">
    <property type="reaction ID" value="UER00109"/>
</dbReference>
<evidence type="ECO:0000313" key="7">
    <source>
        <dbReference type="Proteomes" id="UP000275749"/>
    </source>
</evidence>
<comment type="catalytic activity">
    <reaction evidence="5">
        <text>N(2)-acetyl-L-ornithine + 2-oxoglutarate = N-acetyl-L-glutamate 5-semialdehyde + L-glutamate</text>
        <dbReference type="Rhea" id="RHEA:18049"/>
        <dbReference type="ChEBI" id="CHEBI:16810"/>
        <dbReference type="ChEBI" id="CHEBI:29123"/>
        <dbReference type="ChEBI" id="CHEBI:29985"/>
        <dbReference type="ChEBI" id="CHEBI:57805"/>
        <dbReference type="EC" id="2.6.1.11"/>
    </reaction>
</comment>
<dbReference type="SUPFAM" id="SSF53383">
    <property type="entry name" value="PLP-dependent transferases"/>
    <property type="match status" value="1"/>
</dbReference>
<dbReference type="InterPro" id="IPR050103">
    <property type="entry name" value="Class-III_PLP-dep_AT"/>
</dbReference>
<feature type="modified residue" description="N6-(pyridoxal phosphate)lysine" evidence="5">
    <location>
        <position position="262"/>
    </location>
</feature>
<dbReference type="Gene3D" id="3.40.640.10">
    <property type="entry name" value="Type I PLP-dependent aspartate aminotransferase-like (Major domain)"/>
    <property type="match status" value="1"/>
</dbReference>
<dbReference type="PANTHER" id="PTHR11986">
    <property type="entry name" value="AMINOTRANSFERASE CLASS III"/>
    <property type="match status" value="1"/>
</dbReference>
<reference evidence="6 7" key="1">
    <citation type="submission" date="2018-11" db="EMBL/GenBank/DDBJ databases">
        <title>Sequencing the genomes of 1000 actinobacteria strains.</title>
        <authorList>
            <person name="Klenk H.-P."/>
        </authorList>
    </citation>
    <scope>NUCLEOTIDE SEQUENCE [LARGE SCALE GENOMIC DNA]</scope>
    <source>
        <strain evidence="6 7">DSM 10546</strain>
    </source>
</reference>
<dbReference type="CDD" id="cd00610">
    <property type="entry name" value="OAT_like"/>
    <property type="match status" value="1"/>
</dbReference>
<protein>
    <recommendedName>
        <fullName evidence="5">Acetylornithine aminotransferase</fullName>
        <shortName evidence="5">ACOAT</shortName>
        <ecNumber evidence="5">2.6.1.11</ecNumber>
    </recommendedName>
</protein>
<comment type="miscellaneous">
    <text evidence="5">May also have succinyldiaminopimelate aminotransferase activity, thus carrying out the corresponding step in lysine biosynthesis.</text>
</comment>
<gene>
    <name evidence="5" type="primary">argD</name>
    <name evidence="6" type="ORF">EDD41_3129</name>
</gene>
<keyword evidence="4 5" id="KW-0663">Pyridoxal phosphate</keyword>
<name>A0A3N1ZYC0_9ACTN</name>
<dbReference type="GO" id="GO:0042802">
    <property type="term" value="F:identical protein binding"/>
    <property type="evidence" value="ECO:0007669"/>
    <property type="project" value="TreeGrafter"/>
</dbReference>
<organism evidence="6 7">
    <name type="scientific">Luteococcus japonicus</name>
    <dbReference type="NCBI Taxonomy" id="33984"/>
    <lineage>
        <taxon>Bacteria</taxon>
        <taxon>Bacillati</taxon>
        <taxon>Actinomycetota</taxon>
        <taxon>Actinomycetes</taxon>
        <taxon>Propionibacteriales</taxon>
        <taxon>Propionibacteriaceae</taxon>
        <taxon>Luteococcus</taxon>
    </lineage>
</organism>
<keyword evidence="5" id="KW-0055">Arginine biosynthesis</keyword>
<dbReference type="PANTHER" id="PTHR11986:SF79">
    <property type="entry name" value="ACETYLORNITHINE AMINOTRANSFERASE, MITOCHONDRIAL"/>
    <property type="match status" value="1"/>
</dbReference>
<dbReference type="NCBIfam" id="NF002325">
    <property type="entry name" value="PRK01278.1"/>
    <property type="match status" value="1"/>
</dbReference>
<keyword evidence="3 5" id="KW-0808">Transferase</keyword>
<dbReference type="InterPro" id="IPR004636">
    <property type="entry name" value="AcOrn/SuccOrn_fam"/>
</dbReference>
<evidence type="ECO:0000256" key="5">
    <source>
        <dbReference type="HAMAP-Rule" id="MF_01107"/>
    </source>
</evidence>
<dbReference type="EC" id="2.6.1.11" evidence="5"/>
<dbReference type="Proteomes" id="UP000275749">
    <property type="component" value="Unassembled WGS sequence"/>
</dbReference>
<keyword evidence="2 5" id="KW-0028">Amino-acid biosynthesis</keyword>
<dbReference type="Pfam" id="PF00202">
    <property type="entry name" value="Aminotran_3"/>
    <property type="match status" value="1"/>
</dbReference>
<dbReference type="PROSITE" id="PS00600">
    <property type="entry name" value="AA_TRANSFER_CLASS_3"/>
    <property type="match status" value="1"/>
</dbReference>
<comment type="pathway">
    <text evidence="5">Amino-acid biosynthesis; L-arginine biosynthesis; N(2)-acetyl-L-ornithine from L-glutamate: step 4/4.</text>
</comment>
<dbReference type="Gene3D" id="3.90.1150.10">
    <property type="entry name" value="Aspartate Aminotransferase, domain 1"/>
    <property type="match status" value="1"/>
</dbReference>
<dbReference type="GO" id="GO:0003992">
    <property type="term" value="F:N2-acetyl-L-ornithine:2-oxoglutarate 5-aminotransferase activity"/>
    <property type="evidence" value="ECO:0007669"/>
    <property type="project" value="UniProtKB-UniRule"/>
</dbReference>
<keyword evidence="5" id="KW-0963">Cytoplasm</keyword>
<feature type="binding site" evidence="5">
    <location>
        <begin position="122"/>
        <end position="123"/>
    </location>
    <ligand>
        <name>pyridoxal 5'-phosphate</name>
        <dbReference type="ChEBI" id="CHEBI:597326"/>
    </ligand>
</feature>
<comment type="caution">
    <text evidence="6">The sequence shown here is derived from an EMBL/GenBank/DDBJ whole genome shotgun (WGS) entry which is preliminary data.</text>
</comment>
<dbReference type="NCBIfam" id="NF002874">
    <property type="entry name" value="PRK03244.1"/>
    <property type="match status" value="1"/>
</dbReference>
<proteinExistence type="inferred from homology"/>
<evidence type="ECO:0000313" key="6">
    <source>
        <dbReference type="EMBL" id="ROR55844.1"/>
    </source>
</evidence>
<dbReference type="HAMAP" id="MF_01107">
    <property type="entry name" value="ArgD_aminotrans_3"/>
    <property type="match status" value="1"/>
</dbReference>
<feature type="binding site" evidence="5">
    <location>
        <position position="151"/>
    </location>
    <ligand>
        <name>N(2)-acetyl-L-ornithine</name>
        <dbReference type="ChEBI" id="CHEBI:57805"/>
    </ligand>
</feature>
<feature type="binding site" evidence="5">
    <location>
        <position position="291"/>
    </location>
    <ligand>
        <name>pyridoxal 5'-phosphate</name>
        <dbReference type="ChEBI" id="CHEBI:597326"/>
    </ligand>
</feature>
<accession>A0A3N1ZYC0</accession>
<comment type="subcellular location">
    <subcellularLocation>
        <location evidence="5">Cytoplasm</location>
    </subcellularLocation>
</comment>
<dbReference type="InterPro" id="IPR015424">
    <property type="entry name" value="PyrdxlP-dep_Trfase"/>
</dbReference>